<evidence type="ECO:0000256" key="2">
    <source>
        <dbReference type="ARBA" id="ARBA00022692"/>
    </source>
</evidence>
<dbReference type="InterPro" id="IPR036259">
    <property type="entry name" value="MFS_trans_sf"/>
</dbReference>
<name>A0A9P4YPS8_9HYPO</name>
<dbReference type="SUPFAM" id="SSF103473">
    <property type="entry name" value="MFS general substrate transporter"/>
    <property type="match status" value="1"/>
</dbReference>
<feature type="transmembrane region" description="Helical" evidence="5">
    <location>
        <begin position="138"/>
        <end position="162"/>
    </location>
</feature>
<accession>A0A9P4YPS8</accession>
<sequence>MEQGSNLWTGLQKSWLGIKEEARDTSGVTWRELALVPTNRHRLLVLICLFQHTDAPQIFSLVGAGQDKLLLTGFFGVVEVVSCLFFLLFLVGRLGRRGSLLTGALLMGSYMLIVAVLPVKFPPDLNAGLTPPSIASSIMIYLEVMSYNIFIGSCSFAVQWLLNFVSLQATPHADSNLRWRTFVMFAIFNYTLVIFTWFFIKETRGKSLEEMEASKDTVASAEKE</sequence>
<dbReference type="GO" id="GO:0005351">
    <property type="term" value="F:carbohydrate:proton symporter activity"/>
    <property type="evidence" value="ECO:0007669"/>
    <property type="project" value="TreeGrafter"/>
</dbReference>
<dbReference type="OrthoDB" id="6612291at2759"/>
<proteinExistence type="predicted"/>
<keyword evidence="3 5" id="KW-1133">Transmembrane helix</keyword>
<dbReference type="Pfam" id="PF00083">
    <property type="entry name" value="Sugar_tr"/>
    <property type="match status" value="1"/>
</dbReference>
<dbReference type="PANTHER" id="PTHR48022:SF23">
    <property type="entry name" value="MAJOR FACILITATOR SUPERFAMILY (MFS) PROFILE DOMAIN-CONTAINING PROTEIN"/>
    <property type="match status" value="1"/>
</dbReference>
<gene>
    <name evidence="6" type="ORF">GMORB2_4466</name>
</gene>
<evidence type="ECO:0000313" key="7">
    <source>
        <dbReference type="Proteomes" id="UP000749293"/>
    </source>
</evidence>
<feature type="transmembrane region" description="Helical" evidence="5">
    <location>
        <begin position="69"/>
        <end position="91"/>
    </location>
</feature>
<dbReference type="AlphaFoldDB" id="A0A9P4YPS8"/>
<feature type="transmembrane region" description="Helical" evidence="5">
    <location>
        <begin position="98"/>
        <end position="118"/>
    </location>
</feature>
<feature type="transmembrane region" description="Helical" evidence="5">
    <location>
        <begin position="182"/>
        <end position="200"/>
    </location>
</feature>
<keyword evidence="4 5" id="KW-0472">Membrane</keyword>
<keyword evidence="7" id="KW-1185">Reference proteome</keyword>
<dbReference type="InterPro" id="IPR005828">
    <property type="entry name" value="MFS_sugar_transport-like"/>
</dbReference>
<dbReference type="PANTHER" id="PTHR48022">
    <property type="entry name" value="PLASTIDIC GLUCOSE TRANSPORTER 4"/>
    <property type="match status" value="1"/>
</dbReference>
<dbReference type="EMBL" id="JAANYQ010000021">
    <property type="protein sequence ID" value="KAF4119800.1"/>
    <property type="molecule type" value="Genomic_DNA"/>
</dbReference>
<evidence type="ECO:0000256" key="4">
    <source>
        <dbReference type="ARBA" id="ARBA00023136"/>
    </source>
</evidence>
<dbReference type="Proteomes" id="UP000749293">
    <property type="component" value="Unassembled WGS sequence"/>
</dbReference>
<evidence type="ECO:0000256" key="1">
    <source>
        <dbReference type="ARBA" id="ARBA00004141"/>
    </source>
</evidence>
<dbReference type="GO" id="GO:0016020">
    <property type="term" value="C:membrane"/>
    <property type="evidence" value="ECO:0007669"/>
    <property type="project" value="UniProtKB-SubCell"/>
</dbReference>
<dbReference type="RefSeq" id="XP_035318452.1">
    <property type="nucleotide sequence ID" value="XM_035466441.1"/>
</dbReference>
<dbReference type="Gene3D" id="1.20.1250.20">
    <property type="entry name" value="MFS general substrate transporter like domains"/>
    <property type="match status" value="1"/>
</dbReference>
<protein>
    <submittedName>
        <fullName evidence="6">Sugar (And other) transporter</fullName>
    </submittedName>
</protein>
<evidence type="ECO:0000313" key="6">
    <source>
        <dbReference type="EMBL" id="KAF4119800.1"/>
    </source>
</evidence>
<evidence type="ECO:0000256" key="5">
    <source>
        <dbReference type="SAM" id="Phobius"/>
    </source>
</evidence>
<comment type="subcellular location">
    <subcellularLocation>
        <location evidence="1">Membrane</location>
        <topology evidence="1">Multi-pass membrane protein</topology>
    </subcellularLocation>
</comment>
<keyword evidence="2 5" id="KW-0812">Transmembrane</keyword>
<evidence type="ECO:0000256" key="3">
    <source>
        <dbReference type="ARBA" id="ARBA00022989"/>
    </source>
</evidence>
<organism evidence="6 7">
    <name type="scientific">Geosmithia morbida</name>
    <dbReference type="NCBI Taxonomy" id="1094350"/>
    <lineage>
        <taxon>Eukaryota</taxon>
        <taxon>Fungi</taxon>
        <taxon>Dikarya</taxon>
        <taxon>Ascomycota</taxon>
        <taxon>Pezizomycotina</taxon>
        <taxon>Sordariomycetes</taxon>
        <taxon>Hypocreomycetidae</taxon>
        <taxon>Hypocreales</taxon>
        <taxon>Bionectriaceae</taxon>
        <taxon>Geosmithia</taxon>
    </lineage>
</organism>
<reference evidence="6" key="1">
    <citation type="submission" date="2020-03" db="EMBL/GenBank/DDBJ databases">
        <title>Site-based positive gene gene selection in Geosmithia morbida across the United States reveals a broad range of putative effectors and factors for local host and environmental adapation.</title>
        <authorList>
            <person name="Onufrak A."/>
            <person name="Murdoch R.W."/>
            <person name="Gazis R."/>
            <person name="Huff M."/>
            <person name="Staton M."/>
            <person name="Klingeman W."/>
            <person name="Hadziabdic D."/>
        </authorList>
    </citation>
    <scope>NUCLEOTIDE SEQUENCE</scope>
    <source>
        <strain evidence="6">1262</strain>
    </source>
</reference>
<dbReference type="InterPro" id="IPR050360">
    <property type="entry name" value="MFS_Sugar_Transporters"/>
</dbReference>
<comment type="caution">
    <text evidence="6">The sequence shown here is derived from an EMBL/GenBank/DDBJ whole genome shotgun (WGS) entry which is preliminary data.</text>
</comment>
<dbReference type="GeneID" id="55970694"/>